<organism evidence="2 3">
    <name type="scientific">Echria macrotheca</name>
    <dbReference type="NCBI Taxonomy" id="438768"/>
    <lineage>
        <taxon>Eukaryota</taxon>
        <taxon>Fungi</taxon>
        <taxon>Dikarya</taxon>
        <taxon>Ascomycota</taxon>
        <taxon>Pezizomycotina</taxon>
        <taxon>Sordariomycetes</taxon>
        <taxon>Sordariomycetidae</taxon>
        <taxon>Sordariales</taxon>
        <taxon>Schizotheciaceae</taxon>
        <taxon>Echria</taxon>
    </lineage>
</organism>
<feature type="compositionally biased region" description="Low complexity" evidence="1">
    <location>
        <begin position="17"/>
        <end position="33"/>
    </location>
</feature>
<dbReference type="Proteomes" id="UP001239445">
    <property type="component" value="Unassembled WGS sequence"/>
</dbReference>
<keyword evidence="3" id="KW-1185">Reference proteome</keyword>
<feature type="region of interest" description="Disordered" evidence="1">
    <location>
        <begin position="1"/>
        <end position="109"/>
    </location>
</feature>
<comment type="caution">
    <text evidence="2">The sequence shown here is derived from an EMBL/GenBank/DDBJ whole genome shotgun (WGS) entry which is preliminary data.</text>
</comment>
<proteinExistence type="predicted"/>
<gene>
    <name evidence="2" type="ORF">QBC47DRAFT_363450</name>
</gene>
<evidence type="ECO:0000256" key="1">
    <source>
        <dbReference type="SAM" id="MobiDB-lite"/>
    </source>
</evidence>
<feature type="compositionally biased region" description="Polar residues" evidence="1">
    <location>
        <begin position="140"/>
        <end position="166"/>
    </location>
</feature>
<feature type="compositionally biased region" description="Polar residues" evidence="1">
    <location>
        <begin position="175"/>
        <end position="199"/>
    </location>
</feature>
<feature type="compositionally biased region" description="Low complexity" evidence="1">
    <location>
        <begin position="1"/>
        <end position="10"/>
    </location>
</feature>
<feature type="compositionally biased region" description="Polar residues" evidence="1">
    <location>
        <begin position="34"/>
        <end position="46"/>
    </location>
</feature>
<dbReference type="AlphaFoldDB" id="A0AAJ0F3W4"/>
<sequence length="224" mass="24061">MSKKGSTSKSTGGGRGTSSHAPAAAQTPPQTSSDFESTHASNTTSRDWCHGLSDQMSSSQAYSFDDSRSGYGTQPQSSQYTTYPAATTPQYTTYPAATTPPEQSYGTARQSYDTEAYWDPHWVYKYGHMQEPLTAPPGTTWGTSATSYGTSTQGQGYNTTSTSYPASQALPPTTRPANWSPATQEQPYGTWSSSSTLQGSQEREPAQPQPSSSQGSGSNRRRRN</sequence>
<accession>A0AAJ0F3W4</accession>
<name>A0AAJ0F3W4_9PEZI</name>
<reference evidence="2" key="1">
    <citation type="submission" date="2023-06" db="EMBL/GenBank/DDBJ databases">
        <title>Genome-scale phylogeny and comparative genomics of the fungal order Sordariales.</title>
        <authorList>
            <consortium name="Lawrence Berkeley National Laboratory"/>
            <person name="Hensen N."/>
            <person name="Bonometti L."/>
            <person name="Westerberg I."/>
            <person name="Brannstrom I.O."/>
            <person name="Guillou S."/>
            <person name="Cros-Aarteil S."/>
            <person name="Calhoun S."/>
            <person name="Haridas S."/>
            <person name="Kuo A."/>
            <person name="Mondo S."/>
            <person name="Pangilinan J."/>
            <person name="Riley R."/>
            <person name="Labutti K."/>
            <person name="Andreopoulos B."/>
            <person name="Lipzen A."/>
            <person name="Chen C."/>
            <person name="Yanf M."/>
            <person name="Daum C."/>
            <person name="Ng V."/>
            <person name="Clum A."/>
            <person name="Steindorff A."/>
            <person name="Ohm R."/>
            <person name="Martin F."/>
            <person name="Silar P."/>
            <person name="Natvig D."/>
            <person name="Lalanne C."/>
            <person name="Gautier V."/>
            <person name="Ament-Velasquez S.L."/>
            <person name="Kruys A."/>
            <person name="Hutchinson M.I."/>
            <person name="Powell A.J."/>
            <person name="Barry K."/>
            <person name="Miller A.N."/>
            <person name="Grigoriev I.V."/>
            <person name="Debuchy R."/>
            <person name="Gladieux P."/>
            <person name="Thoren M.H."/>
            <person name="Johannesson H."/>
        </authorList>
    </citation>
    <scope>NUCLEOTIDE SEQUENCE</scope>
    <source>
        <strain evidence="2">PSN4</strain>
    </source>
</reference>
<feature type="compositionally biased region" description="Low complexity" evidence="1">
    <location>
        <begin position="79"/>
        <end position="101"/>
    </location>
</feature>
<dbReference type="EMBL" id="MU839839">
    <property type="protein sequence ID" value="KAK1752712.1"/>
    <property type="molecule type" value="Genomic_DNA"/>
</dbReference>
<feature type="compositionally biased region" description="Low complexity" evidence="1">
    <location>
        <begin position="209"/>
        <end position="218"/>
    </location>
</feature>
<evidence type="ECO:0000313" key="2">
    <source>
        <dbReference type="EMBL" id="KAK1752712.1"/>
    </source>
</evidence>
<evidence type="ECO:0000313" key="3">
    <source>
        <dbReference type="Proteomes" id="UP001239445"/>
    </source>
</evidence>
<feature type="region of interest" description="Disordered" evidence="1">
    <location>
        <begin position="130"/>
        <end position="224"/>
    </location>
</feature>
<protein>
    <submittedName>
        <fullName evidence="2">Uncharacterized protein</fullName>
    </submittedName>
</protein>